<sequence length="145" mass="15158">MNRVALFIPIIGGICVAFQAGVNGALGRKIGTVEGAFISFFVGAFTLLIAMLVIGKGDVMRVFTVPKWQLLGGVLGSIYVVCMVIATPRIGVASAIVALIFGQVVASMIIDHFGLISGQAIPISGKRILGVLLLGVAMYLFYNGD</sequence>
<keyword evidence="1" id="KW-0472">Membrane</keyword>
<dbReference type="AlphaFoldDB" id="A0A926RW96"/>
<reference evidence="2" key="1">
    <citation type="submission" date="2020-09" db="EMBL/GenBank/DDBJ databases">
        <title>A novel bacterium of genus Hazenella, isolated from South China Sea.</title>
        <authorList>
            <person name="Huang H."/>
            <person name="Mo K."/>
            <person name="Hu Y."/>
        </authorList>
    </citation>
    <scope>NUCLEOTIDE SEQUENCE</scope>
    <source>
        <strain evidence="2">IB182357</strain>
    </source>
</reference>
<protein>
    <submittedName>
        <fullName evidence="2">DMT family transporter</fullName>
    </submittedName>
</protein>
<feature type="transmembrane region" description="Helical" evidence="1">
    <location>
        <begin position="37"/>
        <end position="56"/>
    </location>
</feature>
<dbReference type="PANTHER" id="PTHR34821:SF2">
    <property type="entry name" value="INNER MEMBRANE PROTEIN YDCZ"/>
    <property type="match status" value="1"/>
</dbReference>
<name>A0A926RW96_9BACL</name>
<dbReference type="RefSeq" id="WP_191139972.1">
    <property type="nucleotide sequence ID" value="NZ_JACXAG020000002.1"/>
</dbReference>
<comment type="caution">
    <text evidence="2">The sequence shown here is derived from an EMBL/GenBank/DDBJ whole genome shotgun (WGS) entry which is preliminary data.</text>
</comment>
<dbReference type="Pfam" id="PF04657">
    <property type="entry name" value="DMT_YdcZ"/>
    <property type="match status" value="1"/>
</dbReference>
<evidence type="ECO:0000313" key="3">
    <source>
        <dbReference type="Proteomes" id="UP000661691"/>
    </source>
</evidence>
<feature type="transmembrane region" description="Helical" evidence="1">
    <location>
        <begin position="92"/>
        <end position="116"/>
    </location>
</feature>
<evidence type="ECO:0000256" key="1">
    <source>
        <dbReference type="SAM" id="Phobius"/>
    </source>
</evidence>
<feature type="transmembrane region" description="Helical" evidence="1">
    <location>
        <begin position="128"/>
        <end position="144"/>
    </location>
</feature>
<dbReference type="EMBL" id="JACXAH010000003">
    <property type="protein sequence ID" value="MBD1371266.1"/>
    <property type="molecule type" value="Genomic_DNA"/>
</dbReference>
<keyword evidence="1" id="KW-0812">Transmembrane</keyword>
<evidence type="ECO:0000313" key="2">
    <source>
        <dbReference type="EMBL" id="MBD1371266.1"/>
    </source>
</evidence>
<proteinExistence type="predicted"/>
<accession>A0A926RW96</accession>
<dbReference type="GO" id="GO:0005886">
    <property type="term" value="C:plasma membrane"/>
    <property type="evidence" value="ECO:0007669"/>
    <property type="project" value="TreeGrafter"/>
</dbReference>
<gene>
    <name evidence="2" type="ORF">IC620_02720</name>
</gene>
<keyword evidence="3" id="KW-1185">Reference proteome</keyword>
<dbReference type="InterPro" id="IPR006750">
    <property type="entry name" value="YdcZ"/>
</dbReference>
<dbReference type="PANTHER" id="PTHR34821">
    <property type="entry name" value="INNER MEMBRANE PROTEIN YDCZ"/>
    <property type="match status" value="1"/>
</dbReference>
<keyword evidence="1" id="KW-1133">Transmembrane helix</keyword>
<dbReference type="Proteomes" id="UP000661691">
    <property type="component" value="Unassembled WGS sequence"/>
</dbReference>
<organism evidence="2 3">
    <name type="scientific">Polycladospora coralii</name>
    <dbReference type="NCBI Taxonomy" id="2771432"/>
    <lineage>
        <taxon>Bacteria</taxon>
        <taxon>Bacillati</taxon>
        <taxon>Bacillota</taxon>
        <taxon>Bacilli</taxon>
        <taxon>Bacillales</taxon>
        <taxon>Thermoactinomycetaceae</taxon>
        <taxon>Polycladospora</taxon>
    </lineage>
</organism>
<feature type="transmembrane region" description="Helical" evidence="1">
    <location>
        <begin position="68"/>
        <end position="86"/>
    </location>
</feature>